<organism evidence="2 3">
    <name type="scientific">Dacryopinax primogenitus (strain DJM 731)</name>
    <name type="common">Brown rot fungus</name>
    <dbReference type="NCBI Taxonomy" id="1858805"/>
    <lineage>
        <taxon>Eukaryota</taxon>
        <taxon>Fungi</taxon>
        <taxon>Dikarya</taxon>
        <taxon>Basidiomycota</taxon>
        <taxon>Agaricomycotina</taxon>
        <taxon>Dacrymycetes</taxon>
        <taxon>Dacrymycetales</taxon>
        <taxon>Dacrymycetaceae</taxon>
        <taxon>Dacryopinax</taxon>
    </lineage>
</organism>
<dbReference type="Proteomes" id="UP000030653">
    <property type="component" value="Unassembled WGS sequence"/>
</dbReference>
<feature type="transmembrane region" description="Helical" evidence="1">
    <location>
        <begin position="88"/>
        <end position="106"/>
    </location>
</feature>
<proteinExistence type="predicted"/>
<evidence type="ECO:0000313" key="2">
    <source>
        <dbReference type="EMBL" id="EJU04596.1"/>
    </source>
</evidence>
<evidence type="ECO:0000313" key="3">
    <source>
        <dbReference type="Proteomes" id="UP000030653"/>
    </source>
</evidence>
<evidence type="ECO:0000256" key="1">
    <source>
        <dbReference type="SAM" id="Phobius"/>
    </source>
</evidence>
<keyword evidence="1" id="KW-0812">Transmembrane</keyword>
<protein>
    <submittedName>
        <fullName evidence="2">Uncharacterized protein</fullName>
    </submittedName>
</protein>
<dbReference type="RefSeq" id="XP_040631490.1">
    <property type="nucleotide sequence ID" value="XM_040771000.1"/>
</dbReference>
<dbReference type="AlphaFoldDB" id="M5G2Z0"/>
<reference evidence="2 3" key="1">
    <citation type="journal article" date="2012" name="Science">
        <title>The Paleozoic origin of enzymatic lignin decomposition reconstructed from 31 fungal genomes.</title>
        <authorList>
            <person name="Floudas D."/>
            <person name="Binder M."/>
            <person name="Riley R."/>
            <person name="Barry K."/>
            <person name="Blanchette R.A."/>
            <person name="Henrissat B."/>
            <person name="Martinez A.T."/>
            <person name="Otillar R."/>
            <person name="Spatafora J.W."/>
            <person name="Yadav J.S."/>
            <person name="Aerts A."/>
            <person name="Benoit I."/>
            <person name="Boyd A."/>
            <person name="Carlson A."/>
            <person name="Copeland A."/>
            <person name="Coutinho P.M."/>
            <person name="de Vries R.P."/>
            <person name="Ferreira P."/>
            <person name="Findley K."/>
            <person name="Foster B."/>
            <person name="Gaskell J."/>
            <person name="Glotzer D."/>
            <person name="Gorecki P."/>
            <person name="Heitman J."/>
            <person name="Hesse C."/>
            <person name="Hori C."/>
            <person name="Igarashi K."/>
            <person name="Jurgens J.A."/>
            <person name="Kallen N."/>
            <person name="Kersten P."/>
            <person name="Kohler A."/>
            <person name="Kuees U."/>
            <person name="Kumar T.K.A."/>
            <person name="Kuo A."/>
            <person name="LaButti K."/>
            <person name="Larrondo L.F."/>
            <person name="Lindquist E."/>
            <person name="Ling A."/>
            <person name="Lombard V."/>
            <person name="Lucas S."/>
            <person name="Lundell T."/>
            <person name="Martin R."/>
            <person name="McLaughlin D.J."/>
            <person name="Morgenstern I."/>
            <person name="Morin E."/>
            <person name="Murat C."/>
            <person name="Nagy L.G."/>
            <person name="Nolan M."/>
            <person name="Ohm R.A."/>
            <person name="Patyshakuliyeva A."/>
            <person name="Rokas A."/>
            <person name="Ruiz-Duenas F.J."/>
            <person name="Sabat G."/>
            <person name="Salamov A."/>
            <person name="Samejima M."/>
            <person name="Schmutz J."/>
            <person name="Slot J.C."/>
            <person name="St John F."/>
            <person name="Stenlid J."/>
            <person name="Sun H."/>
            <person name="Sun S."/>
            <person name="Syed K."/>
            <person name="Tsang A."/>
            <person name="Wiebenga A."/>
            <person name="Young D."/>
            <person name="Pisabarro A."/>
            <person name="Eastwood D.C."/>
            <person name="Martin F."/>
            <person name="Cullen D."/>
            <person name="Grigoriev I.V."/>
            <person name="Hibbett D.S."/>
        </authorList>
    </citation>
    <scope>NUCLEOTIDE SEQUENCE [LARGE SCALE GENOMIC DNA]</scope>
    <source>
        <strain evidence="2 3">DJM-731 SS1</strain>
    </source>
</reference>
<dbReference type="HOGENOM" id="CLU_1875363_0_0_1"/>
<keyword evidence="1" id="KW-0472">Membrane</keyword>
<accession>M5G2Z0</accession>
<keyword evidence="1" id="KW-1133">Transmembrane helix</keyword>
<gene>
    <name evidence="2" type="ORF">DACRYDRAFT_13826</name>
</gene>
<dbReference type="EMBL" id="JH795857">
    <property type="protein sequence ID" value="EJU04596.1"/>
    <property type="molecule type" value="Genomic_DNA"/>
</dbReference>
<dbReference type="GeneID" id="63686062"/>
<sequence>MACVTLSTYGPVEEMTTNYAEQQHLLGVQTGEGITNICCAGCLTTSKNVLDAASAVCSVACFPGPCLTHTCTGICRHAKGQWLKLVKGWFAIAFIIVVTGAVGYVLHKMGLFSSMGAGIAQAWSFTPWGKAIKKQA</sequence>
<keyword evidence="3" id="KW-1185">Reference proteome</keyword>
<name>M5G2Z0_DACPD</name>